<dbReference type="Pfam" id="PF13517">
    <property type="entry name" value="FG-GAP_3"/>
    <property type="match status" value="1"/>
</dbReference>
<dbReference type="EMBL" id="JAEQBW010000002">
    <property type="protein sequence ID" value="MBK6264766.1"/>
    <property type="molecule type" value="Genomic_DNA"/>
</dbReference>
<dbReference type="SUPFAM" id="SSF49265">
    <property type="entry name" value="Fibronectin type III"/>
    <property type="match status" value="1"/>
</dbReference>
<dbReference type="NCBIfam" id="TIGR04131">
    <property type="entry name" value="Bac_Flav_CTERM"/>
    <property type="match status" value="1"/>
</dbReference>
<proteinExistence type="predicted"/>
<dbReference type="PANTHER" id="PTHR44103:SF1">
    <property type="entry name" value="PROPROTEIN CONVERTASE P"/>
    <property type="match status" value="1"/>
</dbReference>
<accession>A0A934WXR4</accession>
<dbReference type="InterPro" id="IPR028994">
    <property type="entry name" value="Integrin_alpha_N"/>
</dbReference>
<dbReference type="Gene3D" id="2.60.40.10">
    <property type="entry name" value="Immunoglobulins"/>
    <property type="match status" value="1"/>
</dbReference>
<dbReference type="InterPro" id="IPR026341">
    <property type="entry name" value="T9SS_type_B"/>
</dbReference>
<dbReference type="InterPro" id="IPR036116">
    <property type="entry name" value="FN3_sf"/>
</dbReference>
<protein>
    <submittedName>
        <fullName evidence="2">VCBS repeat-containing protein</fullName>
    </submittedName>
</protein>
<organism evidence="2 3">
    <name type="scientific">Marivirga aurantiaca</name>
    <dbReference type="NCBI Taxonomy" id="2802615"/>
    <lineage>
        <taxon>Bacteria</taxon>
        <taxon>Pseudomonadati</taxon>
        <taxon>Bacteroidota</taxon>
        <taxon>Cytophagia</taxon>
        <taxon>Cytophagales</taxon>
        <taxon>Marivirgaceae</taxon>
        <taxon>Marivirga</taxon>
    </lineage>
</organism>
<comment type="caution">
    <text evidence="2">The sequence shown here is derived from an EMBL/GenBank/DDBJ whole genome shotgun (WGS) entry which is preliminary data.</text>
</comment>
<sequence length="1457" mass="159914">MIVRLVIIFIVGSAIAIKAQDMQSIAGSNIPDLGYSKSLWADFDNDGDPDLLIGGDDGLGNYSLTLLLNNGDNTFSSSAQPFDLSNAAFESFDYDNDGDLDLLIAGIDAESVAETSLYENDGNGNFSKLTSFTGLSAAQIHGADLNKDGKIDFIISGLTQDGNIEVIVNLQTPTGWEEKDYNLPALYNGAIHTADFNKNGFADILISGINTNGLYATAVMRYLPEDDAYTEISISGIQNILMQKVAIDDLNQDGYLEITYMGVNSAGDPKTSIISYNGSTFVEKTSHGLTQLKGGALSAADINADGFMDLHMFGLDDDNQRDHQIFLGNGDFTFDNSAIVLPGMINGESNLVDFNNDLLPDLFVTGLSIEKVGNQSASILYNNNFTATNTVPTAPTNLRAYHANDTVMLAWDAPTDDHSIADNLTYEVQLRNEANDIILAAQSDLSDGYFRSSTKTALFTMDSLLLFGIPEDRYYYKVHAIDQSKAGGGFSGELEFVVCEEIFLGADLEICSRDTLRMEVNTVGEKVDWYNGDGDLLSENSKSLEYVVTGDTEIVVKVTNTDLACIKYDTVQVTALDLPVIDLAENTSYCLNDTAIFELDLADHTINWSSLNNSFAPLSGSMLSFKVERKDTIVIEAINQLTFCSQMDTIFIDVWALPESIAIRDTSICSGTELYLEATENQVNWYSAKSGLIAEDQTNISRFFTESDSIFIEKINLNNCSMMDTVVVNVNALPVVGLGVDRQICRKDSTTLEVPGDWALVEWYSKKEGQLTEVSEVLKWAVLQTDTLSVLVTDANGCQNSDTIIIEALSLPDFKLHSDTLACTGSELFFDVGPGFTSVNWYSKNTGTLAEGPRYIFYEVMENDSLFVEVFNNRGCVAYDTFYIEAIDLPFYELQDSSSLCYGDTLSATIENLTDSINWYYGNSLFTTHENALSFVPENSGFLWIETINDFGCTAYDSIYVTVNPLPVLNLGNDRNICKGDEFLVQLNQSFMEVNWYSKHDGFLSSNIDSIQRTATFDDTIWVEVSDEFGCINSDTLKINIIELPVFSLADSINVCIGDSVEISATQYYDSLVWTNQIDAEFSSQSASLKIIPEQSSWFVLTQWNASGCYSQDSIFVNRINLPEVDAGADRLICLNETTIIGSESANENELTYLWTPSEGLNDRHIANPEASPLVSTRYYLEVTNSNGCISTDSIYIEVDPIITVNNGGDRSICLGEPTKLGGSPTASGSAFDYSYQWFPENSLDNANAANPVATPDSTTLYTLVVQAGDCKKDTSYLEVIVNPLPVIEMIADTTLGAGATLELYVSGGTYYYWTPNNSLNDPSIANPIASPLQTTTYQVEVQDVLGCISTSEVTVYVENQLMVPNLFTPNNDGTNDYFRVYAVGVQNIDFKVYTRGGKLLYETSDPREAIEVGWDGSHNGTEQPSGTYVWTLSGNFYDGTPISWQGKNSGVISLIR</sequence>
<dbReference type="PANTHER" id="PTHR44103">
    <property type="entry name" value="PROPROTEIN CONVERTASE P"/>
    <property type="match status" value="1"/>
</dbReference>
<dbReference type="RefSeq" id="WP_201430434.1">
    <property type="nucleotide sequence ID" value="NZ_JAEQBW010000002.1"/>
</dbReference>
<evidence type="ECO:0000313" key="2">
    <source>
        <dbReference type="EMBL" id="MBK6264766.1"/>
    </source>
</evidence>
<dbReference type="Proteomes" id="UP000611723">
    <property type="component" value="Unassembled WGS sequence"/>
</dbReference>
<dbReference type="SUPFAM" id="SSF69318">
    <property type="entry name" value="Integrin alpha N-terminal domain"/>
    <property type="match status" value="2"/>
</dbReference>
<evidence type="ECO:0000256" key="1">
    <source>
        <dbReference type="ARBA" id="ARBA00022729"/>
    </source>
</evidence>
<dbReference type="Pfam" id="PF13585">
    <property type="entry name" value="CHU_C"/>
    <property type="match status" value="1"/>
</dbReference>
<evidence type="ECO:0000313" key="3">
    <source>
        <dbReference type="Proteomes" id="UP000611723"/>
    </source>
</evidence>
<reference evidence="2" key="1">
    <citation type="submission" date="2021-01" db="EMBL/GenBank/DDBJ databases">
        <title>Marivirga aurantiaca sp. nov., isolated from intertidal surface sediments.</title>
        <authorList>
            <person name="Zhang M."/>
        </authorList>
    </citation>
    <scope>NUCLEOTIDE SEQUENCE</scope>
    <source>
        <strain evidence="2">S37H4</strain>
    </source>
</reference>
<keyword evidence="1" id="KW-0732">Signal</keyword>
<name>A0A934WXR4_9BACT</name>
<keyword evidence="3" id="KW-1185">Reference proteome</keyword>
<dbReference type="InterPro" id="IPR013517">
    <property type="entry name" value="FG-GAP"/>
</dbReference>
<dbReference type="Gene3D" id="2.130.10.130">
    <property type="entry name" value="Integrin alpha, N-terminal"/>
    <property type="match status" value="1"/>
</dbReference>
<gene>
    <name evidence="2" type="ORF">JKA74_06940</name>
</gene>
<dbReference type="InterPro" id="IPR013783">
    <property type="entry name" value="Ig-like_fold"/>
</dbReference>